<proteinExistence type="predicted"/>
<dbReference type="Proteomes" id="UP000094501">
    <property type="component" value="Unassembled WGS sequence"/>
</dbReference>
<keyword evidence="1" id="KW-0732">Signal</keyword>
<protein>
    <submittedName>
        <fullName evidence="2">Uncharacterized protein</fullName>
    </submittedName>
</protein>
<reference evidence="2 3" key="1">
    <citation type="journal article" date="2016" name="Environ. Microbiol.">
        <title>New Methyloceanibacter diversity from North Sea sediments includes methanotroph containing solely the soluble methane monooxygenase.</title>
        <authorList>
            <person name="Vekeman B."/>
            <person name="Kerckhof F.M."/>
            <person name="Cremers G."/>
            <person name="de Vos P."/>
            <person name="Vandamme P."/>
            <person name="Boon N."/>
            <person name="Op den Camp H.J."/>
            <person name="Heylen K."/>
        </authorList>
    </citation>
    <scope>NUCLEOTIDE SEQUENCE [LARGE SCALE GENOMIC DNA]</scope>
    <source>
        <strain evidence="2 3">R-67174</strain>
    </source>
</reference>
<accession>A0A1E3W599</accession>
<evidence type="ECO:0000256" key="1">
    <source>
        <dbReference type="SAM" id="SignalP"/>
    </source>
</evidence>
<feature type="signal peptide" evidence="1">
    <location>
        <begin position="1"/>
        <end position="17"/>
    </location>
</feature>
<name>A0A1E3W599_9HYPH</name>
<dbReference type="EMBL" id="LPWG01000004">
    <property type="protein sequence ID" value="ODS00682.1"/>
    <property type="molecule type" value="Genomic_DNA"/>
</dbReference>
<organism evidence="2 3">
    <name type="scientific">Methyloceanibacter methanicus</name>
    <dbReference type="NCBI Taxonomy" id="1774968"/>
    <lineage>
        <taxon>Bacteria</taxon>
        <taxon>Pseudomonadati</taxon>
        <taxon>Pseudomonadota</taxon>
        <taxon>Alphaproteobacteria</taxon>
        <taxon>Hyphomicrobiales</taxon>
        <taxon>Hyphomicrobiaceae</taxon>
        <taxon>Methyloceanibacter</taxon>
    </lineage>
</organism>
<sequence>MRILVLAMVLAAGGAAAQDFPTSALTPYETFRKALLRYGWHPMDDGSGRKGMPEVRCGAHMCIAAWRADNGAVMGLSLWEDDAGTLRVAPQADDFIEHD</sequence>
<gene>
    <name evidence="2" type="ORF">AUC68_13890</name>
</gene>
<dbReference type="AlphaFoldDB" id="A0A1E3W599"/>
<feature type="chain" id="PRO_5009138977" evidence="1">
    <location>
        <begin position="18"/>
        <end position="99"/>
    </location>
</feature>
<comment type="caution">
    <text evidence="2">The sequence shown here is derived from an EMBL/GenBank/DDBJ whole genome shotgun (WGS) entry which is preliminary data.</text>
</comment>
<dbReference type="STRING" id="1774968.AUC68_13890"/>
<keyword evidence="3" id="KW-1185">Reference proteome</keyword>
<evidence type="ECO:0000313" key="2">
    <source>
        <dbReference type="EMBL" id="ODS00682.1"/>
    </source>
</evidence>
<evidence type="ECO:0000313" key="3">
    <source>
        <dbReference type="Proteomes" id="UP000094501"/>
    </source>
</evidence>
<dbReference type="RefSeq" id="WP_069436271.1">
    <property type="nucleotide sequence ID" value="NZ_LPWG01000004.1"/>
</dbReference>